<comment type="caution">
    <text evidence="4">The sequence shown here is derived from an EMBL/GenBank/DDBJ whole genome shotgun (WGS) entry which is preliminary data.</text>
</comment>
<sequence>MACFSSMYWALVGLLMMSSSANALQAPMPLVTQQSLMAHAVTASLQRGENSLWNSVLPAKTTHDHAATLKILLVEANNFWIADGWDVARNIGLGITAVVFLLAGVTYLYASFIIPVAAQELEKECKELNPELWAEYQAKLGDGETIATRPDLMQEMGMKLQPLLEAKLAAAEAGEGEAASNKMPSALETTMNPMGSNSGVIDAEVVQDDVPTIKLTSTDQWDSPEDTKKSS</sequence>
<evidence type="ECO:0000256" key="1">
    <source>
        <dbReference type="SAM" id="MobiDB-lite"/>
    </source>
</evidence>
<evidence type="ECO:0000256" key="3">
    <source>
        <dbReference type="SAM" id="SignalP"/>
    </source>
</evidence>
<dbReference type="EMBL" id="CAICTM010000731">
    <property type="protein sequence ID" value="CAB9515694.1"/>
    <property type="molecule type" value="Genomic_DNA"/>
</dbReference>
<evidence type="ECO:0000313" key="5">
    <source>
        <dbReference type="Proteomes" id="UP001153069"/>
    </source>
</evidence>
<dbReference type="OrthoDB" id="48917at2759"/>
<evidence type="ECO:0000256" key="2">
    <source>
        <dbReference type="SAM" id="Phobius"/>
    </source>
</evidence>
<proteinExistence type="predicted"/>
<dbReference type="Proteomes" id="UP001153069">
    <property type="component" value="Unassembled WGS sequence"/>
</dbReference>
<feature type="transmembrane region" description="Helical" evidence="2">
    <location>
        <begin position="91"/>
        <end position="118"/>
    </location>
</feature>
<keyword evidence="2" id="KW-1133">Transmembrane helix</keyword>
<gene>
    <name evidence="4" type="ORF">SEMRO_732_G194400.1</name>
</gene>
<organism evidence="4 5">
    <name type="scientific">Seminavis robusta</name>
    <dbReference type="NCBI Taxonomy" id="568900"/>
    <lineage>
        <taxon>Eukaryota</taxon>
        <taxon>Sar</taxon>
        <taxon>Stramenopiles</taxon>
        <taxon>Ochrophyta</taxon>
        <taxon>Bacillariophyta</taxon>
        <taxon>Bacillariophyceae</taxon>
        <taxon>Bacillariophycidae</taxon>
        <taxon>Naviculales</taxon>
        <taxon>Naviculaceae</taxon>
        <taxon>Seminavis</taxon>
    </lineage>
</organism>
<accession>A0A9N8E8D0</accession>
<evidence type="ECO:0000313" key="4">
    <source>
        <dbReference type="EMBL" id="CAB9515694.1"/>
    </source>
</evidence>
<protein>
    <submittedName>
        <fullName evidence="4">Uncharacterized protein</fullName>
    </submittedName>
</protein>
<name>A0A9N8E8D0_9STRA</name>
<feature type="signal peptide" evidence="3">
    <location>
        <begin position="1"/>
        <end position="23"/>
    </location>
</feature>
<dbReference type="AlphaFoldDB" id="A0A9N8E8D0"/>
<keyword evidence="5" id="KW-1185">Reference proteome</keyword>
<keyword evidence="3" id="KW-0732">Signal</keyword>
<keyword evidence="2" id="KW-0812">Transmembrane</keyword>
<feature type="chain" id="PRO_5040356986" evidence="3">
    <location>
        <begin position="24"/>
        <end position="231"/>
    </location>
</feature>
<keyword evidence="2" id="KW-0472">Membrane</keyword>
<reference evidence="4" key="1">
    <citation type="submission" date="2020-06" db="EMBL/GenBank/DDBJ databases">
        <authorList>
            <consortium name="Plant Systems Biology data submission"/>
        </authorList>
    </citation>
    <scope>NUCLEOTIDE SEQUENCE</scope>
    <source>
        <strain evidence="4">D6</strain>
    </source>
</reference>
<feature type="region of interest" description="Disordered" evidence="1">
    <location>
        <begin position="211"/>
        <end position="231"/>
    </location>
</feature>